<feature type="region of interest" description="Disordered" evidence="1">
    <location>
        <begin position="1"/>
        <end position="91"/>
    </location>
</feature>
<keyword evidence="3" id="KW-1185">Reference proteome</keyword>
<comment type="caution">
    <text evidence="2">The sequence shown here is derived from an EMBL/GenBank/DDBJ whole genome shotgun (WGS) entry which is preliminary data.</text>
</comment>
<sequence length="242" mass="26690">SRVKRPETPKGEKKTLDTDNPRDCPATAHAGDPPHGRKGWRGSENILTGPDCPLLKSGWGGGAQKRPTRPHLDSKKRSPSSRVRPSPPNPLRTTVPFSWSCHAINSASQGGWVFSCQICPLPNPPQCSASLSKIFLRTSKQERLSRIPPPPLIGHSWDEDSSRLSPRVKPTLPFANGEARASPTFEPKRNSSDFQEKAKRKEYGFSRRCPCQPPLGAGSTTESKYFQIKQLPPQLVLDGERS</sequence>
<proteinExistence type="predicted"/>
<evidence type="ECO:0000256" key="1">
    <source>
        <dbReference type="SAM" id="MobiDB-lite"/>
    </source>
</evidence>
<organism evidence="2 3">
    <name type="scientific">Chiloscyllium punctatum</name>
    <name type="common">Brownbanded bambooshark</name>
    <name type="synonym">Hemiscyllium punctatum</name>
    <dbReference type="NCBI Taxonomy" id="137246"/>
    <lineage>
        <taxon>Eukaryota</taxon>
        <taxon>Metazoa</taxon>
        <taxon>Chordata</taxon>
        <taxon>Craniata</taxon>
        <taxon>Vertebrata</taxon>
        <taxon>Chondrichthyes</taxon>
        <taxon>Elasmobranchii</taxon>
        <taxon>Galeomorphii</taxon>
        <taxon>Galeoidea</taxon>
        <taxon>Orectolobiformes</taxon>
        <taxon>Hemiscylliidae</taxon>
        <taxon>Chiloscyllium</taxon>
    </lineage>
</organism>
<dbReference type="AlphaFoldDB" id="A0A401RML1"/>
<accession>A0A401RML1</accession>
<dbReference type="Proteomes" id="UP000287033">
    <property type="component" value="Unassembled WGS sequence"/>
</dbReference>
<evidence type="ECO:0000313" key="3">
    <source>
        <dbReference type="Proteomes" id="UP000287033"/>
    </source>
</evidence>
<name>A0A401RML1_CHIPU</name>
<gene>
    <name evidence="2" type="ORF">chiPu_0021816</name>
</gene>
<feature type="region of interest" description="Disordered" evidence="1">
    <location>
        <begin position="145"/>
        <end position="223"/>
    </location>
</feature>
<feature type="non-terminal residue" evidence="2">
    <location>
        <position position="1"/>
    </location>
</feature>
<dbReference type="EMBL" id="BEZZ01004899">
    <property type="protein sequence ID" value="GCC19368.1"/>
    <property type="molecule type" value="Genomic_DNA"/>
</dbReference>
<reference evidence="2 3" key="1">
    <citation type="journal article" date="2018" name="Nat. Ecol. Evol.">
        <title>Shark genomes provide insights into elasmobranch evolution and the origin of vertebrates.</title>
        <authorList>
            <person name="Hara Y"/>
            <person name="Yamaguchi K"/>
            <person name="Onimaru K"/>
            <person name="Kadota M"/>
            <person name="Koyanagi M"/>
            <person name="Keeley SD"/>
            <person name="Tatsumi K"/>
            <person name="Tanaka K"/>
            <person name="Motone F"/>
            <person name="Kageyama Y"/>
            <person name="Nozu R"/>
            <person name="Adachi N"/>
            <person name="Nishimura O"/>
            <person name="Nakagawa R"/>
            <person name="Tanegashima C"/>
            <person name="Kiyatake I"/>
            <person name="Matsumoto R"/>
            <person name="Murakumo K"/>
            <person name="Nishida K"/>
            <person name="Terakita A"/>
            <person name="Kuratani S"/>
            <person name="Sato K"/>
            <person name="Hyodo S Kuraku.S."/>
        </authorList>
    </citation>
    <scope>NUCLEOTIDE SEQUENCE [LARGE SCALE GENOMIC DNA]</scope>
</reference>
<protein>
    <submittedName>
        <fullName evidence="2">Uncharacterized protein</fullName>
    </submittedName>
</protein>
<feature type="compositionally biased region" description="Basic and acidic residues" evidence="1">
    <location>
        <begin position="1"/>
        <end position="22"/>
    </location>
</feature>
<feature type="compositionally biased region" description="Basic and acidic residues" evidence="1">
    <location>
        <begin position="186"/>
        <end position="205"/>
    </location>
</feature>
<evidence type="ECO:0000313" key="2">
    <source>
        <dbReference type="EMBL" id="GCC19368.1"/>
    </source>
</evidence>